<organism evidence="3 4">
    <name type="scientific">Nonomuraea fuscirosea</name>
    <dbReference type="NCBI Taxonomy" id="1291556"/>
    <lineage>
        <taxon>Bacteria</taxon>
        <taxon>Bacillati</taxon>
        <taxon>Actinomycetota</taxon>
        <taxon>Actinomycetes</taxon>
        <taxon>Streptosporangiales</taxon>
        <taxon>Streptosporangiaceae</taxon>
        <taxon>Nonomuraea</taxon>
    </lineage>
</organism>
<dbReference type="AlphaFoldDB" id="A0A2T0MXL7"/>
<gene>
    <name evidence="3" type="ORF">B0I32_110293</name>
</gene>
<dbReference type="Pfam" id="PF04149">
    <property type="entry name" value="DUF397"/>
    <property type="match status" value="1"/>
</dbReference>
<feature type="region of interest" description="Disordered" evidence="1">
    <location>
        <begin position="1"/>
        <end position="23"/>
    </location>
</feature>
<name>A0A2T0MXL7_9ACTN</name>
<evidence type="ECO:0000259" key="2">
    <source>
        <dbReference type="Pfam" id="PF04149"/>
    </source>
</evidence>
<evidence type="ECO:0000313" key="4">
    <source>
        <dbReference type="Proteomes" id="UP000238312"/>
    </source>
</evidence>
<dbReference type="InterPro" id="IPR007278">
    <property type="entry name" value="DUF397"/>
</dbReference>
<proteinExistence type="predicted"/>
<keyword evidence="4" id="KW-1185">Reference proteome</keyword>
<dbReference type="EMBL" id="PVNG01000010">
    <property type="protein sequence ID" value="PRX63839.1"/>
    <property type="molecule type" value="Genomic_DNA"/>
</dbReference>
<accession>A0A2T0MXL7</accession>
<feature type="domain" description="DUF397" evidence="2">
    <location>
        <begin position="12"/>
        <end position="63"/>
    </location>
</feature>
<comment type="caution">
    <text evidence="3">The sequence shown here is derived from an EMBL/GenBank/DDBJ whole genome shotgun (WGS) entry which is preliminary data.</text>
</comment>
<dbReference type="RefSeq" id="WP_106243393.1">
    <property type="nucleotide sequence ID" value="NZ_PVNG01000010.1"/>
</dbReference>
<evidence type="ECO:0000313" key="3">
    <source>
        <dbReference type="EMBL" id="PRX63839.1"/>
    </source>
</evidence>
<reference evidence="3 4" key="1">
    <citation type="submission" date="2018-03" db="EMBL/GenBank/DDBJ databases">
        <title>Genomic Encyclopedia of Type Strains, Phase III (KMG-III): the genomes of soil and plant-associated and newly described type strains.</title>
        <authorList>
            <person name="Whitman W."/>
        </authorList>
    </citation>
    <scope>NUCLEOTIDE SEQUENCE [LARGE SCALE GENOMIC DNA]</scope>
    <source>
        <strain evidence="3 4">CGMCC 4.7104</strain>
    </source>
</reference>
<protein>
    <submittedName>
        <fullName evidence="3">Uncharacterized protein DUF397</fullName>
    </submittedName>
</protein>
<evidence type="ECO:0000256" key="1">
    <source>
        <dbReference type="SAM" id="MobiDB-lite"/>
    </source>
</evidence>
<dbReference type="Proteomes" id="UP000238312">
    <property type="component" value="Unassembled WGS sequence"/>
</dbReference>
<dbReference type="OrthoDB" id="3540701at2"/>
<sequence>MNEAKRNESTGAAWRKATFSDHGGGCVEVAFGDNWVGLRDSKNPTGPTLNFSNSEWDAFLSGVYAGEFDLT</sequence>